<dbReference type="AlphaFoldDB" id="A0A814A0H1"/>
<feature type="transmembrane region" description="Helical" evidence="7">
    <location>
        <begin position="245"/>
        <end position="263"/>
    </location>
</feature>
<keyword evidence="6 7" id="KW-0472">Membrane</keyword>
<evidence type="ECO:0000256" key="3">
    <source>
        <dbReference type="ARBA" id="ARBA00022475"/>
    </source>
</evidence>
<dbReference type="PANTHER" id="PTHR10010">
    <property type="entry name" value="SOLUTE CARRIER FAMILY 34 SODIUM PHOSPHATE , MEMBER 2-RELATED"/>
    <property type="match status" value="1"/>
</dbReference>
<dbReference type="OrthoDB" id="76259at2759"/>
<keyword evidence="10" id="KW-1185">Reference proteome</keyword>
<feature type="transmembrane region" description="Helical" evidence="7">
    <location>
        <begin position="167"/>
        <end position="191"/>
    </location>
</feature>
<dbReference type="NCBIfam" id="NF037997">
    <property type="entry name" value="Na_Pi_symport"/>
    <property type="match status" value="1"/>
</dbReference>
<comment type="caution">
    <text evidence="8">The sequence shown here is derived from an EMBL/GenBank/DDBJ whole genome shotgun (WGS) entry which is preliminary data.</text>
</comment>
<dbReference type="Proteomes" id="UP000681722">
    <property type="component" value="Unassembled WGS sequence"/>
</dbReference>
<evidence type="ECO:0000256" key="4">
    <source>
        <dbReference type="ARBA" id="ARBA00022692"/>
    </source>
</evidence>
<keyword evidence="4 7" id="KW-0812">Transmembrane</keyword>
<keyword evidence="3" id="KW-1003">Cell membrane</keyword>
<evidence type="ECO:0000313" key="8">
    <source>
        <dbReference type="EMBL" id="CAF0905645.1"/>
    </source>
</evidence>
<evidence type="ECO:0000313" key="10">
    <source>
        <dbReference type="Proteomes" id="UP000663829"/>
    </source>
</evidence>
<evidence type="ECO:0000256" key="2">
    <source>
        <dbReference type="ARBA" id="ARBA00005808"/>
    </source>
</evidence>
<organism evidence="8 10">
    <name type="scientific">Didymodactylos carnosus</name>
    <dbReference type="NCBI Taxonomy" id="1234261"/>
    <lineage>
        <taxon>Eukaryota</taxon>
        <taxon>Metazoa</taxon>
        <taxon>Spiralia</taxon>
        <taxon>Gnathifera</taxon>
        <taxon>Rotifera</taxon>
        <taxon>Eurotatoria</taxon>
        <taxon>Bdelloidea</taxon>
        <taxon>Philodinida</taxon>
        <taxon>Philodinidae</taxon>
        <taxon>Didymodactylos</taxon>
    </lineage>
</organism>
<dbReference type="GO" id="GO:0005436">
    <property type="term" value="F:sodium:phosphate symporter activity"/>
    <property type="evidence" value="ECO:0007669"/>
    <property type="project" value="InterPro"/>
</dbReference>
<keyword evidence="5 7" id="KW-1133">Transmembrane helix</keyword>
<gene>
    <name evidence="8" type="ORF">GPM918_LOCUS8873</name>
    <name evidence="9" type="ORF">SRO942_LOCUS8874</name>
</gene>
<feature type="transmembrane region" description="Helical" evidence="7">
    <location>
        <begin position="197"/>
        <end position="217"/>
    </location>
</feature>
<dbReference type="EMBL" id="CAJOBC010001597">
    <property type="protein sequence ID" value="CAF3687467.1"/>
    <property type="molecule type" value="Genomic_DNA"/>
</dbReference>
<protein>
    <recommendedName>
        <fullName evidence="11">Sodium-dependent phosphate transport protein 2B</fullName>
    </recommendedName>
</protein>
<evidence type="ECO:0000313" key="9">
    <source>
        <dbReference type="EMBL" id="CAF3687467.1"/>
    </source>
</evidence>
<proteinExistence type="inferred from homology"/>
<sequence>MSSGFRLLGAKLTGQTFSESKLLTNPIGGLMLGLLATVIVQSSSTSTSIVVSMVSSSILSVKRAILIIMGANIDNEAIEDIALGKPVTSLLKRYCDTTVNGATTLNIPLKQCSFLLAKLKWPDWGIGLLLVIVTIVSLCACLIILVKLLQSMLKGAISNILRKTIGCIITILVQSSSIFTSTLTPLVGIGVTTIERVYPFTLGSNIGTTITGIMAALTAKSVLELRNPLQIALCHTAFNITGKRILTFFVIPLIVFGLSMAGWYVFGAVMIPIALVVIFVIIMNILMSKIPQRLPPKLRNWSWLPRPLRSIKFYDEHLCDKLDWKKVVPRPISHFSKQLNNMASNIGEDLRLLINYIINLQSKQHPFKATTFNAWLDKYIKNRDPLEKFTGIELEFDNLSSIIKKSIELMQNATIQKTLLSGAIMVSAFLDFTTSTNPVIDLNATLLLQQQPSSDTATIISTTIINNTSLASEPTVTHTATVFTASLPSHYIHIRFNIFNIATTTTCASISTLFAPIYQTLSQSQDNTNHQQLPPRPLSIY</sequence>
<evidence type="ECO:0000256" key="6">
    <source>
        <dbReference type="ARBA" id="ARBA00023136"/>
    </source>
</evidence>
<feature type="transmembrane region" description="Helical" evidence="7">
    <location>
        <begin position="269"/>
        <end position="287"/>
    </location>
</feature>
<dbReference type="InterPro" id="IPR003841">
    <property type="entry name" value="Na/Pi_transpt"/>
</dbReference>
<comment type="subcellular location">
    <subcellularLocation>
        <location evidence="1">Apical cell membrane</location>
        <topology evidence="1">Multi-pass membrane protein</topology>
    </subcellularLocation>
</comment>
<dbReference type="GO" id="GO:0016324">
    <property type="term" value="C:apical plasma membrane"/>
    <property type="evidence" value="ECO:0007669"/>
    <property type="project" value="UniProtKB-SubCell"/>
</dbReference>
<evidence type="ECO:0008006" key="11">
    <source>
        <dbReference type="Google" id="ProtNLM"/>
    </source>
</evidence>
<dbReference type="PANTHER" id="PTHR10010:SF46">
    <property type="entry name" value="SODIUM-DEPENDENT PHOSPHATE TRANSPORT PROTEIN 2B"/>
    <property type="match status" value="1"/>
</dbReference>
<dbReference type="Proteomes" id="UP000663829">
    <property type="component" value="Unassembled WGS sequence"/>
</dbReference>
<evidence type="ECO:0000256" key="7">
    <source>
        <dbReference type="SAM" id="Phobius"/>
    </source>
</evidence>
<feature type="transmembrane region" description="Helical" evidence="7">
    <location>
        <begin position="124"/>
        <end position="146"/>
    </location>
</feature>
<comment type="similarity">
    <text evidence="2">Belongs to the SLC34A transporter family.</text>
</comment>
<evidence type="ECO:0000256" key="1">
    <source>
        <dbReference type="ARBA" id="ARBA00004424"/>
    </source>
</evidence>
<dbReference type="Pfam" id="PF02690">
    <property type="entry name" value="Na_Pi_cotrans"/>
    <property type="match status" value="2"/>
</dbReference>
<accession>A0A814A0H1</accession>
<dbReference type="EMBL" id="CAJNOQ010001597">
    <property type="protein sequence ID" value="CAF0905645.1"/>
    <property type="molecule type" value="Genomic_DNA"/>
</dbReference>
<reference evidence="8" key="1">
    <citation type="submission" date="2021-02" db="EMBL/GenBank/DDBJ databases">
        <authorList>
            <person name="Nowell W R."/>
        </authorList>
    </citation>
    <scope>NUCLEOTIDE SEQUENCE</scope>
</reference>
<dbReference type="GO" id="GO:0044341">
    <property type="term" value="P:sodium-dependent phosphate transport"/>
    <property type="evidence" value="ECO:0007669"/>
    <property type="project" value="InterPro"/>
</dbReference>
<evidence type="ECO:0000256" key="5">
    <source>
        <dbReference type="ARBA" id="ARBA00022989"/>
    </source>
</evidence>
<name>A0A814A0H1_9BILA</name>